<dbReference type="InterPro" id="IPR001226">
    <property type="entry name" value="Flavodoxin_CS"/>
</dbReference>
<reference evidence="2 3" key="1">
    <citation type="submission" date="2016-10" db="EMBL/GenBank/DDBJ databases">
        <authorList>
            <person name="de Groot N.N."/>
        </authorList>
    </citation>
    <scope>NUCLEOTIDE SEQUENCE [LARGE SCALE GENOMIC DNA]</scope>
    <source>
        <strain evidence="2 3">Calf135</strain>
    </source>
</reference>
<dbReference type="PROSITE" id="PS00201">
    <property type="entry name" value="FLAVODOXIN"/>
    <property type="match status" value="1"/>
</dbReference>
<evidence type="ECO:0000313" key="2">
    <source>
        <dbReference type="EMBL" id="SEN22175.1"/>
    </source>
</evidence>
<dbReference type="RefSeq" id="WP_091973518.1">
    <property type="nucleotide sequence ID" value="NZ_FODF01000001.1"/>
</dbReference>
<dbReference type="AlphaFoldDB" id="A0A1H8ERR2"/>
<dbReference type="InterPro" id="IPR008254">
    <property type="entry name" value="Flavodoxin/NO_synth"/>
</dbReference>
<dbReference type="EMBL" id="FODF01000001">
    <property type="protein sequence ID" value="SEN22175.1"/>
    <property type="molecule type" value="Genomic_DNA"/>
</dbReference>
<dbReference type="OrthoDB" id="307208at2"/>
<sequence length="183" mass="21050">MKIALVYNSLTGNTKKLAEGVFENIPEKYTKNIFEIDDDFDIELYDIVIPTFWVDRSAPNTKMKDFILKLRNKKVFLLATMGFFPDSEHGRDCIENSLKLLDSSCELIGYFICNGKVNTKLLEKMGKIKTNSPSEEAFKAHMLDSKNLIKYRILGEHTNDLDVEYASARVNERLLIEEEISLL</sequence>
<proteinExistence type="predicted"/>
<feature type="domain" description="Flavodoxin-like" evidence="1">
    <location>
        <begin position="5"/>
        <end position="136"/>
    </location>
</feature>
<dbReference type="GO" id="GO:0016651">
    <property type="term" value="F:oxidoreductase activity, acting on NAD(P)H"/>
    <property type="evidence" value="ECO:0007669"/>
    <property type="project" value="UniProtKB-ARBA"/>
</dbReference>
<dbReference type="Proteomes" id="UP000199512">
    <property type="component" value="Unassembled WGS sequence"/>
</dbReference>
<dbReference type="Pfam" id="PF12641">
    <property type="entry name" value="Flavodoxin_3"/>
    <property type="match status" value="1"/>
</dbReference>
<gene>
    <name evidence="2" type="ORF">SAMN05216454_101223</name>
</gene>
<keyword evidence="3" id="KW-1185">Reference proteome</keyword>
<evidence type="ECO:0000313" key="3">
    <source>
        <dbReference type="Proteomes" id="UP000199512"/>
    </source>
</evidence>
<dbReference type="SUPFAM" id="SSF52218">
    <property type="entry name" value="Flavoproteins"/>
    <property type="match status" value="1"/>
</dbReference>
<dbReference type="GO" id="GO:0010181">
    <property type="term" value="F:FMN binding"/>
    <property type="evidence" value="ECO:0007669"/>
    <property type="project" value="InterPro"/>
</dbReference>
<accession>A0A1H8ERR2</accession>
<dbReference type="STRING" id="215200.SAMN05216454_101223"/>
<dbReference type="InterPro" id="IPR029039">
    <property type="entry name" value="Flavoprotein-like_sf"/>
</dbReference>
<dbReference type="Gene3D" id="3.40.50.360">
    <property type="match status" value="1"/>
</dbReference>
<evidence type="ECO:0000259" key="1">
    <source>
        <dbReference type="Pfam" id="PF12641"/>
    </source>
</evidence>
<dbReference type="GO" id="GO:0009055">
    <property type="term" value="F:electron transfer activity"/>
    <property type="evidence" value="ECO:0007669"/>
    <property type="project" value="InterPro"/>
</dbReference>
<protein>
    <submittedName>
        <fullName evidence="2">Flavodoxin</fullName>
    </submittedName>
</protein>
<organism evidence="2 3">
    <name type="scientific">Peptostreptococcus russellii</name>
    <dbReference type="NCBI Taxonomy" id="215200"/>
    <lineage>
        <taxon>Bacteria</taxon>
        <taxon>Bacillati</taxon>
        <taxon>Bacillota</taxon>
        <taxon>Clostridia</taxon>
        <taxon>Peptostreptococcales</taxon>
        <taxon>Peptostreptococcaceae</taxon>
        <taxon>Peptostreptococcus</taxon>
    </lineage>
</organism>
<name>A0A1H8ERR2_9FIRM</name>